<reference evidence="1" key="2">
    <citation type="submission" date="2025-09" db="UniProtKB">
        <authorList>
            <consortium name="EnsemblPlants"/>
        </authorList>
    </citation>
    <scope>IDENTIFICATION</scope>
</reference>
<keyword evidence="2" id="KW-1185">Reference proteome</keyword>
<dbReference type="Proteomes" id="UP001732700">
    <property type="component" value="Chromosome 6C"/>
</dbReference>
<proteinExistence type="predicted"/>
<evidence type="ECO:0000313" key="2">
    <source>
        <dbReference type="Proteomes" id="UP001732700"/>
    </source>
</evidence>
<sequence>MLGKNRKTPLSHISNVFNSVIHVLGVREIHMHGGAYTWSNKQKTPLLEKLDRVLMSADWEDIFPLMQVKKLVSDLSDHCPLLLMTGDCNNVTPKNREFRFDVAWLKSEDFLDKVGEIWKKPVNSVDPIDILNIKLKRFKKHFKMWGSNLFGHMRKKKKELKYELEKLEKIEEHATEYYKNLFGLAPGNMFHMSRDLWSLDETISEEENTMLTAPFSIKEIEEALFSMDVNRAPGPDNIPIEFFQH</sequence>
<reference evidence="1" key="1">
    <citation type="submission" date="2021-05" db="EMBL/GenBank/DDBJ databases">
        <authorList>
            <person name="Scholz U."/>
            <person name="Mascher M."/>
            <person name="Fiebig A."/>
        </authorList>
    </citation>
    <scope>NUCLEOTIDE SEQUENCE [LARGE SCALE GENOMIC DNA]</scope>
</reference>
<protein>
    <submittedName>
        <fullName evidence="1">Uncharacterized protein</fullName>
    </submittedName>
</protein>
<organism evidence="1 2">
    <name type="scientific">Avena sativa</name>
    <name type="common">Oat</name>
    <dbReference type="NCBI Taxonomy" id="4498"/>
    <lineage>
        <taxon>Eukaryota</taxon>
        <taxon>Viridiplantae</taxon>
        <taxon>Streptophyta</taxon>
        <taxon>Embryophyta</taxon>
        <taxon>Tracheophyta</taxon>
        <taxon>Spermatophyta</taxon>
        <taxon>Magnoliopsida</taxon>
        <taxon>Liliopsida</taxon>
        <taxon>Poales</taxon>
        <taxon>Poaceae</taxon>
        <taxon>BOP clade</taxon>
        <taxon>Pooideae</taxon>
        <taxon>Poodae</taxon>
        <taxon>Poeae</taxon>
        <taxon>Poeae Chloroplast Group 1 (Aveneae type)</taxon>
        <taxon>Aveninae</taxon>
        <taxon>Avena</taxon>
    </lineage>
</organism>
<accession>A0ACD5YW83</accession>
<evidence type="ECO:0000313" key="1">
    <source>
        <dbReference type="EnsemblPlants" id="AVESA.00010b.r2.6CG1077910.1.CDS"/>
    </source>
</evidence>
<name>A0ACD5YW83_AVESA</name>
<dbReference type="EnsemblPlants" id="AVESA.00010b.r2.6CG1077910.1">
    <property type="protein sequence ID" value="AVESA.00010b.r2.6CG1077910.1.CDS"/>
    <property type="gene ID" value="AVESA.00010b.r2.6CG1077910"/>
</dbReference>